<evidence type="ECO:0000256" key="1">
    <source>
        <dbReference type="ARBA" id="ARBA00022723"/>
    </source>
</evidence>
<keyword evidence="3" id="KW-0862">Zinc</keyword>
<dbReference type="Proteomes" id="UP001346149">
    <property type="component" value="Unassembled WGS sequence"/>
</dbReference>
<dbReference type="GO" id="GO:0061630">
    <property type="term" value="F:ubiquitin protein ligase activity"/>
    <property type="evidence" value="ECO:0007669"/>
    <property type="project" value="InterPro"/>
</dbReference>
<dbReference type="GO" id="GO:0033768">
    <property type="term" value="C:SUMO-targeted ubiquitin ligase complex"/>
    <property type="evidence" value="ECO:0007669"/>
    <property type="project" value="TreeGrafter"/>
</dbReference>
<dbReference type="GO" id="GO:0140082">
    <property type="term" value="F:SUMO-ubiquitin ligase activity"/>
    <property type="evidence" value="ECO:0007669"/>
    <property type="project" value="TreeGrafter"/>
</dbReference>
<evidence type="ECO:0000256" key="4">
    <source>
        <dbReference type="PROSITE-ProRule" id="PRU00175"/>
    </source>
</evidence>
<organism evidence="6 7">
    <name type="scientific">Trapa natans</name>
    <name type="common">Water chestnut</name>
    <dbReference type="NCBI Taxonomy" id="22666"/>
    <lineage>
        <taxon>Eukaryota</taxon>
        <taxon>Viridiplantae</taxon>
        <taxon>Streptophyta</taxon>
        <taxon>Embryophyta</taxon>
        <taxon>Tracheophyta</taxon>
        <taxon>Spermatophyta</taxon>
        <taxon>Magnoliopsida</taxon>
        <taxon>eudicotyledons</taxon>
        <taxon>Gunneridae</taxon>
        <taxon>Pentapetalae</taxon>
        <taxon>rosids</taxon>
        <taxon>malvids</taxon>
        <taxon>Myrtales</taxon>
        <taxon>Lythraceae</taxon>
        <taxon>Trapa</taxon>
    </lineage>
</organism>
<dbReference type="EMBL" id="JAXQNO010000019">
    <property type="protein sequence ID" value="KAK4775387.1"/>
    <property type="molecule type" value="Genomic_DNA"/>
</dbReference>
<dbReference type="PROSITE" id="PS00518">
    <property type="entry name" value="ZF_RING_1"/>
    <property type="match status" value="1"/>
</dbReference>
<proteinExistence type="predicted"/>
<evidence type="ECO:0000313" key="7">
    <source>
        <dbReference type="Proteomes" id="UP001346149"/>
    </source>
</evidence>
<evidence type="ECO:0000256" key="2">
    <source>
        <dbReference type="ARBA" id="ARBA00022771"/>
    </source>
</evidence>
<dbReference type="AlphaFoldDB" id="A0AAN7L6G6"/>
<gene>
    <name evidence="6" type="ORF">SAY86_010322</name>
</gene>
<dbReference type="InterPro" id="IPR017907">
    <property type="entry name" value="Znf_RING_CS"/>
</dbReference>
<dbReference type="InterPro" id="IPR049627">
    <property type="entry name" value="SLX8"/>
</dbReference>
<keyword evidence="7" id="KW-1185">Reference proteome</keyword>
<dbReference type="InterPro" id="IPR001841">
    <property type="entry name" value="Znf_RING"/>
</dbReference>
<keyword evidence="1" id="KW-0479">Metal-binding</keyword>
<dbReference type="GO" id="GO:0032183">
    <property type="term" value="F:SUMO binding"/>
    <property type="evidence" value="ECO:0007669"/>
    <property type="project" value="TreeGrafter"/>
</dbReference>
<dbReference type="InterPro" id="IPR013083">
    <property type="entry name" value="Znf_RING/FYVE/PHD"/>
</dbReference>
<dbReference type="Gene3D" id="3.30.40.10">
    <property type="entry name" value="Zinc/RING finger domain, C3HC4 (zinc finger)"/>
    <property type="match status" value="1"/>
</dbReference>
<evidence type="ECO:0000259" key="5">
    <source>
        <dbReference type="PROSITE" id="PS50089"/>
    </source>
</evidence>
<protein>
    <recommendedName>
        <fullName evidence="5">RING-type domain-containing protein</fullName>
    </recommendedName>
</protein>
<dbReference type="GO" id="GO:0008270">
    <property type="term" value="F:zinc ion binding"/>
    <property type="evidence" value="ECO:0007669"/>
    <property type="project" value="UniProtKB-KW"/>
</dbReference>
<dbReference type="PANTHER" id="PTHR47094">
    <property type="entry name" value="ELFLESS, ISOFORM B"/>
    <property type="match status" value="1"/>
</dbReference>
<sequence length="203" mass="22526">MSTQAVKTTPLRAYCRSKTELNLDLNTPPIENPCQEGTSNQVISQQMVNSIATIDLEAIDDDDDDIVVCSHSAFAEAKNKSQRNRGRACVVDVDSGEEMENVQKRRRGPTSEPLIEFYDFINLKCRRSSLVPEKKPSLPEDSSFSCPICMGPLVEETSTRCGHIFCKACIRTAITAQPKCPTCRKKVTVRGLIRVFLPATNSI</sequence>
<comment type="caution">
    <text evidence="6">The sequence shown here is derived from an EMBL/GenBank/DDBJ whole genome shotgun (WGS) entry which is preliminary data.</text>
</comment>
<evidence type="ECO:0000313" key="6">
    <source>
        <dbReference type="EMBL" id="KAK4775387.1"/>
    </source>
</evidence>
<dbReference type="Pfam" id="PF13923">
    <property type="entry name" value="zf-C3HC4_2"/>
    <property type="match status" value="1"/>
</dbReference>
<evidence type="ECO:0000256" key="3">
    <source>
        <dbReference type="ARBA" id="ARBA00022833"/>
    </source>
</evidence>
<keyword evidence="2 4" id="KW-0863">Zinc-finger</keyword>
<name>A0AAN7L6G6_TRANT</name>
<reference evidence="6 7" key="1">
    <citation type="journal article" date="2023" name="Hortic Res">
        <title>Pangenome of water caltrop reveals structural variations and asymmetric subgenome divergence after allopolyploidization.</title>
        <authorList>
            <person name="Zhang X."/>
            <person name="Chen Y."/>
            <person name="Wang L."/>
            <person name="Yuan Y."/>
            <person name="Fang M."/>
            <person name="Shi L."/>
            <person name="Lu R."/>
            <person name="Comes H.P."/>
            <person name="Ma Y."/>
            <person name="Chen Y."/>
            <person name="Huang G."/>
            <person name="Zhou Y."/>
            <person name="Zheng Z."/>
            <person name="Qiu Y."/>
        </authorList>
    </citation>
    <scope>NUCLEOTIDE SEQUENCE [LARGE SCALE GENOMIC DNA]</scope>
    <source>
        <strain evidence="6">F231</strain>
    </source>
</reference>
<dbReference type="PANTHER" id="PTHR47094:SF1">
    <property type="entry name" value="RING-TYPE E3 UBIQUITIN TRANSFERASE"/>
    <property type="match status" value="1"/>
</dbReference>
<accession>A0AAN7L6G6</accession>
<feature type="domain" description="RING-type" evidence="5">
    <location>
        <begin position="146"/>
        <end position="184"/>
    </location>
</feature>
<dbReference type="PROSITE" id="PS50089">
    <property type="entry name" value="ZF_RING_2"/>
    <property type="match status" value="1"/>
</dbReference>
<dbReference type="SUPFAM" id="SSF57850">
    <property type="entry name" value="RING/U-box"/>
    <property type="match status" value="1"/>
</dbReference>
<dbReference type="GO" id="GO:0006511">
    <property type="term" value="P:ubiquitin-dependent protein catabolic process"/>
    <property type="evidence" value="ECO:0007669"/>
    <property type="project" value="TreeGrafter"/>
</dbReference>
<dbReference type="SMART" id="SM00184">
    <property type="entry name" value="RING"/>
    <property type="match status" value="1"/>
</dbReference>